<dbReference type="SUPFAM" id="SSF56112">
    <property type="entry name" value="Protein kinase-like (PK-like)"/>
    <property type="match status" value="1"/>
</dbReference>
<evidence type="ECO:0000256" key="5">
    <source>
        <dbReference type="PROSITE-ProRule" id="PRU10141"/>
    </source>
</evidence>
<feature type="compositionally biased region" description="Basic and acidic residues" evidence="6">
    <location>
        <begin position="433"/>
        <end position="444"/>
    </location>
</feature>
<feature type="compositionally biased region" description="Polar residues" evidence="6">
    <location>
        <begin position="450"/>
        <end position="462"/>
    </location>
</feature>
<dbReference type="Proteomes" id="UP000315724">
    <property type="component" value="Chromosome"/>
</dbReference>
<keyword evidence="9" id="KW-1185">Reference proteome</keyword>
<feature type="region of interest" description="Disordered" evidence="6">
    <location>
        <begin position="392"/>
        <end position="462"/>
    </location>
</feature>
<evidence type="ECO:0000313" key="9">
    <source>
        <dbReference type="Proteomes" id="UP000315724"/>
    </source>
</evidence>
<keyword evidence="2 5" id="KW-0547">Nucleotide-binding</keyword>
<dbReference type="EC" id="2.7.11.1" evidence="8"/>
<feature type="region of interest" description="Disordered" evidence="6">
    <location>
        <begin position="480"/>
        <end position="503"/>
    </location>
</feature>
<keyword evidence="3 8" id="KW-0418">Kinase</keyword>
<feature type="compositionally biased region" description="Polar residues" evidence="6">
    <location>
        <begin position="923"/>
        <end position="935"/>
    </location>
</feature>
<dbReference type="InterPro" id="IPR008271">
    <property type="entry name" value="Ser/Thr_kinase_AS"/>
</dbReference>
<dbReference type="GO" id="GO:0005524">
    <property type="term" value="F:ATP binding"/>
    <property type="evidence" value="ECO:0007669"/>
    <property type="project" value="UniProtKB-UniRule"/>
</dbReference>
<proteinExistence type="predicted"/>
<dbReference type="AlphaFoldDB" id="A0A517QHS2"/>
<dbReference type="CDD" id="cd14014">
    <property type="entry name" value="STKc_PknB_like"/>
    <property type="match status" value="1"/>
</dbReference>
<evidence type="ECO:0000256" key="1">
    <source>
        <dbReference type="ARBA" id="ARBA00022679"/>
    </source>
</evidence>
<feature type="region of interest" description="Disordered" evidence="6">
    <location>
        <begin position="1"/>
        <end position="20"/>
    </location>
</feature>
<evidence type="ECO:0000256" key="2">
    <source>
        <dbReference type="ARBA" id="ARBA00022741"/>
    </source>
</evidence>
<dbReference type="EMBL" id="CP036267">
    <property type="protein sequence ID" value="QDT31158.1"/>
    <property type="molecule type" value="Genomic_DNA"/>
</dbReference>
<gene>
    <name evidence="8" type="primary">pknD_1</name>
    <name evidence="8" type="ORF">Mal48_03900</name>
</gene>
<feature type="compositionally biased region" description="Polar residues" evidence="6">
    <location>
        <begin position="392"/>
        <end position="406"/>
    </location>
</feature>
<dbReference type="SMART" id="SM00220">
    <property type="entry name" value="S_TKc"/>
    <property type="match status" value="1"/>
</dbReference>
<dbReference type="GO" id="GO:0004674">
    <property type="term" value="F:protein serine/threonine kinase activity"/>
    <property type="evidence" value="ECO:0007669"/>
    <property type="project" value="UniProtKB-EC"/>
</dbReference>
<dbReference type="PANTHER" id="PTHR43289">
    <property type="entry name" value="MITOGEN-ACTIVATED PROTEIN KINASE KINASE KINASE 20-RELATED"/>
    <property type="match status" value="1"/>
</dbReference>
<dbReference type="PROSITE" id="PS50011">
    <property type="entry name" value="PROTEIN_KINASE_DOM"/>
    <property type="match status" value="1"/>
</dbReference>
<dbReference type="Gene3D" id="1.10.510.10">
    <property type="entry name" value="Transferase(Phosphotransferase) domain 1"/>
    <property type="match status" value="1"/>
</dbReference>
<dbReference type="PROSITE" id="PS00108">
    <property type="entry name" value="PROTEIN_KINASE_ST"/>
    <property type="match status" value="1"/>
</dbReference>
<evidence type="ECO:0000259" key="7">
    <source>
        <dbReference type="PROSITE" id="PS50011"/>
    </source>
</evidence>
<protein>
    <submittedName>
        <fullName evidence="8">Serine/threonine-protein kinase PknD</fullName>
        <ecNumber evidence="8">2.7.11.1</ecNumber>
    </submittedName>
</protein>
<evidence type="ECO:0000256" key="4">
    <source>
        <dbReference type="ARBA" id="ARBA00022840"/>
    </source>
</evidence>
<dbReference type="RefSeq" id="WP_145195530.1">
    <property type="nucleotide sequence ID" value="NZ_CP036267.1"/>
</dbReference>
<feature type="compositionally biased region" description="Polar residues" evidence="6">
    <location>
        <begin position="1"/>
        <end position="16"/>
    </location>
</feature>
<dbReference type="Gene3D" id="3.30.200.20">
    <property type="entry name" value="Phosphorylase Kinase, domain 1"/>
    <property type="match status" value="1"/>
</dbReference>
<dbReference type="KEGG" id="tpol:Mal48_03900"/>
<reference evidence="8 9" key="1">
    <citation type="submission" date="2019-02" db="EMBL/GenBank/DDBJ databases">
        <title>Deep-cultivation of Planctomycetes and their phenomic and genomic characterization uncovers novel biology.</title>
        <authorList>
            <person name="Wiegand S."/>
            <person name="Jogler M."/>
            <person name="Boedeker C."/>
            <person name="Pinto D."/>
            <person name="Vollmers J."/>
            <person name="Rivas-Marin E."/>
            <person name="Kohn T."/>
            <person name="Peeters S.H."/>
            <person name="Heuer A."/>
            <person name="Rast P."/>
            <person name="Oberbeckmann S."/>
            <person name="Bunk B."/>
            <person name="Jeske O."/>
            <person name="Meyerdierks A."/>
            <person name="Storesund J.E."/>
            <person name="Kallscheuer N."/>
            <person name="Luecker S."/>
            <person name="Lage O.M."/>
            <person name="Pohl T."/>
            <person name="Merkel B.J."/>
            <person name="Hornburger P."/>
            <person name="Mueller R.-W."/>
            <person name="Bruemmer F."/>
            <person name="Labrenz M."/>
            <person name="Spormann A.M."/>
            <person name="Op den Camp H."/>
            <person name="Overmann J."/>
            <person name="Amann R."/>
            <person name="Jetten M.S.M."/>
            <person name="Mascher T."/>
            <person name="Medema M.H."/>
            <person name="Devos D.P."/>
            <person name="Kaster A.-K."/>
            <person name="Ovreas L."/>
            <person name="Rohde M."/>
            <person name="Galperin M.Y."/>
            <person name="Jogler C."/>
        </authorList>
    </citation>
    <scope>NUCLEOTIDE SEQUENCE [LARGE SCALE GENOMIC DNA]</scope>
    <source>
        <strain evidence="8 9">Mal48</strain>
    </source>
</reference>
<evidence type="ECO:0000313" key="8">
    <source>
        <dbReference type="EMBL" id="QDT31158.1"/>
    </source>
</evidence>
<keyword evidence="1 8" id="KW-0808">Transferase</keyword>
<dbReference type="Pfam" id="PF00069">
    <property type="entry name" value="Pkinase"/>
    <property type="match status" value="1"/>
</dbReference>
<dbReference type="PROSITE" id="PS00107">
    <property type="entry name" value="PROTEIN_KINASE_ATP"/>
    <property type="match status" value="1"/>
</dbReference>
<dbReference type="InterPro" id="IPR011009">
    <property type="entry name" value="Kinase-like_dom_sf"/>
</dbReference>
<name>A0A517QHS2_9PLAN</name>
<evidence type="ECO:0000256" key="3">
    <source>
        <dbReference type="ARBA" id="ARBA00022777"/>
    </source>
</evidence>
<dbReference type="InterPro" id="IPR000719">
    <property type="entry name" value="Prot_kinase_dom"/>
</dbReference>
<organism evidence="8 9">
    <name type="scientific">Thalassoglobus polymorphus</name>
    <dbReference type="NCBI Taxonomy" id="2527994"/>
    <lineage>
        <taxon>Bacteria</taxon>
        <taxon>Pseudomonadati</taxon>
        <taxon>Planctomycetota</taxon>
        <taxon>Planctomycetia</taxon>
        <taxon>Planctomycetales</taxon>
        <taxon>Planctomycetaceae</taxon>
        <taxon>Thalassoglobus</taxon>
    </lineage>
</organism>
<feature type="binding site" evidence="5">
    <location>
        <position position="104"/>
    </location>
    <ligand>
        <name>ATP</name>
        <dbReference type="ChEBI" id="CHEBI:30616"/>
    </ligand>
</feature>
<dbReference type="PANTHER" id="PTHR43289:SF6">
    <property type="entry name" value="SERINE_THREONINE-PROTEIN KINASE NEKL-3"/>
    <property type="match status" value="1"/>
</dbReference>
<sequence length="935" mass="102383">MSQFGVDQPASASEGTGLTFVRPLPQSQSAHTEHRPLAPIAPRDQVEFASRLFPPRILEDSDSMPSVTGLELGHFVIEERIGRGGMGAVFRAIDKRLDRIVALKVLSPDLSSDPESVLRFQNEARAAARLDHDNIARVHYIGEENGLHFIAFEFVTGTNVRIFISQKGQLNPESVVNYTLQIAEALRHTAAANVVHRDIKPSNIIVSPTGRATLVDLGLARHYPEDQSKDLTVAGTALGTFDYIAPEQAIDARNVDVRSDIYSLGCTMYHMLTGEPPYPKGTMFQKVINHHGPAPPEASLKNPRVSQQLSRVVQKMMHSNPDERYATPDALIHDLVQIAEKLGLAPTYPEAVVWTTPLFKARNPYWDGSRTWMAVALVLLLFVYLVDQLQPNQSPTLASNDPTESQAVDPPMEINSKTTGVAETQAKEVPPPETDRLAQSKTDEPDLNVLPSTATLGSDWPSSFISGDSSNLWKSLAENELKPTPEPNTTPSTIAKVDSKTTNVEPRPAMAEENTDRSLPFVVTQSATGETKAYATLAEAFAKADDNSAIEIQVDGVLDVQKKAIQFSGKRVILRGAEDFHPVIRFDFTEELLISGSLTKSVSVFDIGKGGALEVYDVDIELLVDPDTTVDQWSIVKLSPGTDFVARWSSFTMNNPSRIPAALILSPDAEPADFSNLMPERMSERPSMVQIRDSICRGQMDITKQFNLHPLDVSLEETALAISGTVHRLDGASSDEANMTADSDPGTFISLNHVTAFVGEGILRATTGDHGTLDPVSIDIRNSLIRIERPDQSVVSLAGHLDAALLKDKILWQQHSDRSFVQSEGSLFTVESSANFPLEPQVISPREIGANLEQITDDNIFTVPNSISRTSLHTTQPIAFQLRNRDFNFDNPALKSASDGRNAGVDWTRSGLPESLPLPSPMISENETIENDLQN</sequence>
<keyword evidence="4 5" id="KW-0067">ATP-binding</keyword>
<dbReference type="InterPro" id="IPR017441">
    <property type="entry name" value="Protein_kinase_ATP_BS"/>
</dbReference>
<feature type="region of interest" description="Disordered" evidence="6">
    <location>
        <begin position="893"/>
        <end position="935"/>
    </location>
</feature>
<accession>A0A517QHS2</accession>
<feature type="domain" description="Protein kinase" evidence="7">
    <location>
        <begin position="75"/>
        <end position="336"/>
    </location>
</feature>
<evidence type="ECO:0000256" key="6">
    <source>
        <dbReference type="SAM" id="MobiDB-lite"/>
    </source>
</evidence>
<dbReference type="OrthoDB" id="6111975at2"/>